<comment type="caution">
    <text evidence="2">The sequence shown here is derived from an EMBL/GenBank/DDBJ whole genome shotgun (WGS) entry which is preliminary data.</text>
</comment>
<name>A0AAD2Q340_9AGAR</name>
<protein>
    <submittedName>
        <fullName evidence="2">Uncharacterized protein</fullName>
    </submittedName>
</protein>
<dbReference type="EMBL" id="CAVNYO010000169">
    <property type="protein sequence ID" value="CAK5270803.1"/>
    <property type="molecule type" value="Genomic_DNA"/>
</dbReference>
<evidence type="ECO:0000256" key="1">
    <source>
        <dbReference type="SAM" id="MobiDB-lite"/>
    </source>
</evidence>
<proteinExistence type="predicted"/>
<dbReference type="AlphaFoldDB" id="A0AAD2Q340"/>
<keyword evidence="3" id="KW-1185">Reference proteome</keyword>
<sequence>LPHLEPIAYLLVRHTSIEIARMDAHELVPFSVPDPTYARPTVPPNRQCRRARAPDVPDDACRVGGLGPPQRAQEAGPRDAGAASGTRV</sequence>
<organism evidence="2 3">
    <name type="scientific">Mycena citricolor</name>
    <dbReference type="NCBI Taxonomy" id="2018698"/>
    <lineage>
        <taxon>Eukaryota</taxon>
        <taxon>Fungi</taxon>
        <taxon>Dikarya</taxon>
        <taxon>Basidiomycota</taxon>
        <taxon>Agaricomycotina</taxon>
        <taxon>Agaricomycetes</taxon>
        <taxon>Agaricomycetidae</taxon>
        <taxon>Agaricales</taxon>
        <taxon>Marasmiineae</taxon>
        <taxon>Mycenaceae</taxon>
        <taxon>Mycena</taxon>
    </lineage>
</organism>
<gene>
    <name evidence="2" type="ORF">MYCIT1_LOCUS15516</name>
</gene>
<feature type="non-terminal residue" evidence="2">
    <location>
        <position position="1"/>
    </location>
</feature>
<evidence type="ECO:0000313" key="2">
    <source>
        <dbReference type="EMBL" id="CAK5270803.1"/>
    </source>
</evidence>
<feature type="region of interest" description="Disordered" evidence="1">
    <location>
        <begin position="38"/>
        <end position="88"/>
    </location>
</feature>
<evidence type="ECO:0000313" key="3">
    <source>
        <dbReference type="Proteomes" id="UP001295794"/>
    </source>
</evidence>
<reference evidence="2" key="1">
    <citation type="submission" date="2023-11" db="EMBL/GenBank/DDBJ databases">
        <authorList>
            <person name="De Vega J J."/>
            <person name="De Vega J J."/>
        </authorList>
    </citation>
    <scope>NUCLEOTIDE SEQUENCE</scope>
</reference>
<accession>A0AAD2Q340</accession>
<feature type="compositionally biased region" description="Basic and acidic residues" evidence="1">
    <location>
        <begin position="52"/>
        <end position="61"/>
    </location>
</feature>
<dbReference type="Proteomes" id="UP001295794">
    <property type="component" value="Unassembled WGS sequence"/>
</dbReference>